<comment type="similarity">
    <text evidence="2">Belongs to the class-I pyridoxal-phosphate-dependent aminotransferase family.</text>
</comment>
<dbReference type="AlphaFoldDB" id="E3IUT9"/>
<dbReference type="EMBL" id="CP002299">
    <property type="protein sequence ID" value="ADP78819.1"/>
    <property type="molecule type" value="Genomic_DNA"/>
</dbReference>
<sequence length="404" mass="42961">MLPSLAGSRPGTGQVPGPARLSAKASTFTESVIRDMTRLAVAHDAVNLAQGFPDFSCPVELKDAAKAAIDADVNQYAITWGAPAFRAAIAAKVAGAYPGWTVDPDTEICVTCGATEAMIATMLGLVDPGEEVIFFEPFYENYGPDAILSGATPRLVKLRAPDWSFDEAELRAAFTDRTRAIVINTPHNPTGKMFGRAELDLIAELCQRYDALVVTDEIYEHIQYLGPGGHIPPATVPGLEDRTVTVNALSKTYAVTGWRVGWTIAPAALTEGIRKTHDFLTVGAAAPLQAAGIAAMGLPAAYYAELAESYQARRDLLCAALADVGFGVSRPDGAYYVMCDTRALDPAGDDVAFARHLVADIGVACVPGSSFFADPADGRHIIRFAFPKREATLLEAAARLRTLS</sequence>
<evidence type="ECO:0000256" key="5">
    <source>
        <dbReference type="ARBA" id="ARBA00022898"/>
    </source>
</evidence>
<dbReference type="InterPro" id="IPR015421">
    <property type="entry name" value="PyrdxlP-dep_Trfase_major"/>
</dbReference>
<dbReference type="Gene3D" id="3.40.640.10">
    <property type="entry name" value="Type I PLP-dependent aspartate aminotransferase-like (Major domain)"/>
    <property type="match status" value="1"/>
</dbReference>
<feature type="domain" description="Aminotransferase class I/classII large" evidence="7">
    <location>
        <begin position="44"/>
        <end position="386"/>
    </location>
</feature>
<evidence type="ECO:0000256" key="3">
    <source>
        <dbReference type="ARBA" id="ARBA00022576"/>
    </source>
</evidence>
<dbReference type="InterPro" id="IPR051326">
    <property type="entry name" value="Kynurenine-oxoglutarate_AT"/>
</dbReference>
<dbReference type="InParanoid" id="E3IUT9"/>
<dbReference type="Proteomes" id="UP000002484">
    <property type="component" value="Chromosome"/>
</dbReference>
<dbReference type="HOGENOM" id="CLU_017584_4_0_11"/>
<proteinExistence type="inferred from homology"/>
<evidence type="ECO:0000313" key="8">
    <source>
        <dbReference type="EMBL" id="ADP78819.1"/>
    </source>
</evidence>
<dbReference type="PANTHER" id="PTHR43807">
    <property type="entry name" value="FI04487P"/>
    <property type="match status" value="1"/>
</dbReference>
<dbReference type="Gene3D" id="3.90.1150.10">
    <property type="entry name" value="Aspartate Aminotransferase, domain 1"/>
    <property type="match status" value="1"/>
</dbReference>
<dbReference type="GO" id="GO:0030170">
    <property type="term" value="F:pyridoxal phosphate binding"/>
    <property type="evidence" value="ECO:0007669"/>
    <property type="project" value="InterPro"/>
</dbReference>
<gene>
    <name evidence="8" type="ordered locus">FraEuI1c_0741</name>
</gene>
<evidence type="ECO:0000256" key="4">
    <source>
        <dbReference type="ARBA" id="ARBA00022679"/>
    </source>
</evidence>
<accession>E3IUT9</accession>
<dbReference type="KEGG" id="fri:FraEuI1c_0741"/>
<feature type="region of interest" description="Disordered" evidence="6">
    <location>
        <begin position="1"/>
        <end position="21"/>
    </location>
</feature>
<dbReference type="GO" id="GO:0016212">
    <property type="term" value="F:kynurenine-oxoglutarate transaminase activity"/>
    <property type="evidence" value="ECO:0007669"/>
    <property type="project" value="TreeGrafter"/>
</dbReference>
<dbReference type="FunFam" id="3.40.640.10:FF:000033">
    <property type="entry name" value="Aspartate aminotransferase"/>
    <property type="match status" value="1"/>
</dbReference>
<keyword evidence="4 8" id="KW-0808">Transferase</keyword>
<dbReference type="SUPFAM" id="SSF53383">
    <property type="entry name" value="PLP-dependent transferases"/>
    <property type="match status" value="1"/>
</dbReference>
<organism evidence="8 9">
    <name type="scientific">Pseudofrankia inefficax (strain DSM 45817 / CECT 9037 / DDB 130130 / EuI1c)</name>
    <name type="common">Frankia inefficax</name>
    <dbReference type="NCBI Taxonomy" id="298654"/>
    <lineage>
        <taxon>Bacteria</taxon>
        <taxon>Bacillati</taxon>
        <taxon>Actinomycetota</taxon>
        <taxon>Actinomycetes</taxon>
        <taxon>Frankiales</taxon>
        <taxon>Frankiaceae</taxon>
        <taxon>Pseudofrankia</taxon>
    </lineage>
</organism>
<evidence type="ECO:0000256" key="6">
    <source>
        <dbReference type="SAM" id="MobiDB-lite"/>
    </source>
</evidence>
<name>E3IUT9_PSEI1</name>
<keyword evidence="5" id="KW-0663">Pyridoxal phosphate</keyword>
<dbReference type="GO" id="GO:0005737">
    <property type="term" value="C:cytoplasm"/>
    <property type="evidence" value="ECO:0007669"/>
    <property type="project" value="TreeGrafter"/>
</dbReference>
<dbReference type="STRING" id="298654.FraEuI1c_0741"/>
<keyword evidence="9" id="KW-1185">Reference proteome</keyword>
<keyword evidence="3 8" id="KW-0032">Aminotransferase</keyword>
<dbReference type="InterPro" id="IPR015424">
    <property type="entry name" value="PyrdxlP-dep_Trfase"/>
</dbReference>
<evidence type="ECO:0000313" key="9">
    <source>
        <dbReference type="Proteomes" id="UP000002484"/>
    </source>
</evidence>
<protein>
    <submittedName>
        <fullName evidence="8">Aminotransferase class I and II</fullName>
    </submittedName>
</protein>
<dbReference type="Pfam" id="PF00155">
    <property type="entry name" value="Aminotran_1_2"/>
    <property type="match status" value="1"/>
</dbReference>
<reference evidence="8 9" key="1">
    <citation type="submission" date="2010-10" db="EMBL/GenBank/DDBJ databases">
        <title>Complete sequence of Frankia sp. EuI1c.</title>
        <authorList>
            <consortium name="US DOE Joint Genome Institute"/>
            <person name="Lucas S."/>
            <person name="Copeland A."/>
            <person name="Lapidus A."/>
            <person name="Cheng J.-F."/>
            <person name="Bruce D."/>
            <person name="Goodwin L."/>
            <person name="Pitluck S."/>
            <person name="Chertkov O."/>
            <person name="Detter J.C."/>
            <person name="Han C."/>
            <person name="Tapia R."/>
            <person name="Land M."/>
            <person name="Hauser L."/>
            <person name="Jeffries C."/>
            <person name="Kyrpides N."/>
            <person name="Ivanova N."/>
            <person name="Mikhailova N."/>
            <person name="Beauchemin N."/>
            <person name="Sen A."/>
            <person name="Sur S.A."/>
            <person name="Gtari M."/>
            <person name="Wall L."/>
            <person name="Tisa L."/>
            <person name="Woyke T."/>
        </authorList>
    </citation>
    <scope>NUCLEOTIDE SEQUENCE [LARGE SCALE GENOMIC DNA]</scope>
    <source>
        <strain evidence="9">DSM 45817 / CECT 9037 / EuI1c</strain>
    </source>
</reference>
<dbReference type="PANTHER" id="PTHR43807:SF20">
    <property type="entry name" value="FI04487P"/>
    <property type="match status" value="1"/>
</dbReference>
<dbReference type="FunCoup" id="E3IUT9">
    <property type="interactions" value="435"/>
</dbReference>
<evidence type="ECO:0000256" key="1">
    <source>
        <dbReference type="ARBA" id="ARBA00001933"/>
    </source>
</evidence>
<dbReference type="RefSeq" id="WP_013421940.1">
    <property type="nucleotide sequence ID" value="NC_014666.1"/>
</dbReference>
<dbReference type="InterPro" id="IPR015422">
    <property type="entry name" value="PyrdxlP-dep_Trfase_small"/>
</dbReference>
<dbReference type="InterPro" id="IPR004839">
    <property type="entry name" value="Aminotransferase_I/II_large"/>
</dbReference>
<dbReference type="CDD" id="cd00609">
    <property type="entry name" value="AAT_like"/>
    <property type="match status" value="1"/>
</dbReference>
<evidence type="ECO:0000259" key="7">
    <source>
        <dbReference type="Pfam" id="PF00155"/>
    </source>
</evidence>
<dbReference type="OrthoDB" id="9763453at2"/>
<dbReference type="eggNOG" id="COG0436">
    <property type="taxonomic scope" value="Bacteria"/>
</dbReference>
<comment type="cofactor">
    <cofactor evidence="1">
        <name>pyridoxal 5'-phosphate</name>
        <dbReference type="ChEBI" id="CHEBI:597326"/>
    </cofactor>
</comment>
<evidence type="ECO:0000256" key="2">
    <source>
        <dbReference type="ARBA" id="ARBA00007441"/>
    </source>
</evidence>